<accession>A0A239NBY5</accession>
<dbReference type="Gene3D" id="2.40.260.10">
    <property type="entry name" value="Sortase"/>
    <property type="match status" value="1"/>
</dbReference>
<dbReference type="InterPro" id="IPR042001">
    <property type="entry name" value="Sortase_F"/>
</dbReference>
<dbReference type="InterPro" id="IPR005754">
    <property type="entry name" value="Sortase"/>
</dbReference>
<reference evidence="2 3" key="1">
    <citation type="submission" date="2017-06" db="EMBL/GenBank/DDBJ databases">
        <authorList>
            <person name="Kim H.J."/>
            <person name="Triplett B.A."/>
        </authorList>
    </citation>
    <scope>NUCLEOTIDE SEQUENCE [LARGE SCALE GENOMIC DNA]</scope>
    <source>
        <strain evidence="2 3">CGMCC 4.1858</strain>
    </source>
</reference>
<evidence type="ECO:0000313" key="2">
    <source>
        <dbReference type="EMBL" id="SNT52002.1"/>
    </source>
</evidence>
<dbReference type="SUPFAM" id="SSF63817">
    <property type="entry name" value="Sortase"/>
    <property type="match status" value="1"/>
</dbReference>
<dbReference type="CDD" id="cd05829">
    <property type="entry name" value="Sortase_F"/>
    <property type="match status" value="1"/>
</dbReference>
<dbReference type="EMBL" id="FZOF01000033">
    <property type="protein sequence ID" value="SNT52002.1"/>
    <property type="molecule type" value="Genomic_DNA"/>
</dbReference>
<organism evidence="2 3">
    <name type="scientific">Actinacidiphila glaucinigra</name>
    <dbReference type="NCBI Taxonomy" id="235986"/>
    <lineage>
        <taxon>Bacteria</taxon>
        <taxon>Bacillati</taxon>
        <taxon>Actinomycetota</taxon>
        <taxon>Actinomycetes</taxon>
        <taxon>Kitasatosporales</taxon>
        <taxon>Streptomycetaceae</taxon>
        <taxon>Actinacidiphila</taxon>
    </lineage>
</organism>
<sequence length="139" mass="14040">MVPVAAAPDGALELPKSGRVGGWWALGAATGSADGTTLIAGHVDTRREGIGAFAALLSLEPGAAIDVAAASGDVYHYVVTARRTYPRGSLPAALFTRDGPPRLALATCTGAYDRAKGGYDSTLVVYATPDPKSVRAGAA</sequence>
<dbReference type="AlphaFoldDB" id="A0A239NBY5"/>
<dbReference type="GO" id="GO:0016787">
    <property type="term" value="F:hydrolase activity"/>
    <property type="evidence" value="ECO:0007669"/>
    <property type="project" value="UniProtKB-KW"/>
</dbReference>
<gene>
    <name evidence="2" type="ORF">SAMN05216252_13361</name>
</gene>
<keyword evidence="3" id="KW-1185">Reference proteome</keyword>
<dbReference type="Proteomes" id="UP000198280">
    <property type="component" value="Unassembled WGS sequence"/>
</dbReference>
<keyword evidence="1" id="KW-0378">Hydrolase</keyword>
<protein>
    <submittedName>
        <fullName evidence="2">Sortase family protein</fullName>
    </submittedName>
</protein>
<dbReference type="Pfam" id="PF04203">
    <property type="entry name" value="Sortase"/>
    <property type="match status" value="1"/>
</dbReference>
<dbReference type="InterPro" id="IPR023365">
    <property type="entry name" value="Sortase_dom-sf"/>
</dbReference>
<proteinExistence type="predicted"/>
<name>A0A239NBY5_9ACTN</name>
<evidence type="ECO:0000313" key="3">
    <source>
        <dbReference type="Proteomes" id="UP000198280"/>
    </source>
</evidence>
<evidence type="ECO:0000256" key="1">
    <source>
        <dbReference type="ARBA" id="ARBA00022801"/>
    </source>
</evidence>